<evidence type="ECO:0000256" key="1">
    <source>
        <dbReference type="SAM" id="MobiDB-lite"/>
    </source>
</evidence>
<proteinExistence type="predicted"/>
<feature type="chain" id="PRO_5043725272" evidence="2">
    <location>
        <begin position="24"/>
        <end position="1583"/>
    </location>
</feature>
<accession>A0A7H0KA51</accession>
<name>A0A7H0KA51_9CORY</name>
<gene>
    <name evidence="3" type="ORF">HMA55_01015</name>
</gene>
<sequence>MTALISTTAVLGSVAAVAPSASAAVGDDPFLTVNAYQKLNNDELAAYMNAKKSEGSDWSINLLPTTLGPGWCVDWGLGNGWNDPTAGYEPRKLTGASGRVGDGYGISEEVRLGAINATMKLQADYAAYAKGDTSLQRIQAIKTDEIALRALLGNDLGALNAVREAIYKGQRELSDLGERESGTTPVVTNAVFEQITGFRVVDAGSGAPRYRIVPNENKIKQFREQYSNGEYVTILVPKNYNFSVRVNRTKTFQRIVPIEQPGLNPEKPKWDGQITEWVTPPATQTTQTITLPPQTVTRTVEQPPKNVTTTVTYPKTTVTETNVLPPRTVTYTTTQPPRTVTETSTNETTTFTNVKKFPPVVTTVTSTEPDSYVTTRVTTPGREVTKTITPDPITSTVKTTVNGTPVTKTVTETPGAYTTVVKTPGQPTTVTETVTAETKTVTREPSTVVETVKTTPVKTTVETQPATTSVLTKTVTPAPEVATTTVVHNENYFSEKVYESVKEVREYYNFAGFAQGEKSKEIELPGNLGDSWTFEIIKGGDIVIVERTDEGKLKITPKPDFKGEGEVEILITDAQGNQYIYRVKVSDVVNVETATKVKVNNFFYTINPGSNDRVRVIPKNTKDTFDYFFVDKDGNPLEITPSQVEVRDDENKVTVDVKDPTFRGNVIVRVTEESGDIRENIVTVETTTSKFDVTRQILDTSTSIIERRGGTYTIVSGEGKVDITQSEDGTNWLVKPKKGETGEVKIVFTDDNGVEYNYTLEIVKDPNGGPTLRNDSIENLPNEHAQIDIKDGWTYEIVEGKDVITLEEFTHKDGKHLNARPLDDEAYGTAIVHVKEKDGQLVAIWTINVAPPRDWTGQIKVVENETNVVDRSIVRIFRGIEEDAEQGLKGNILEVVEGEDLIDTDRSTMGDNGAWELHFKPGKTGKVVVKEYQQRGDDKAPDHISTFIYNVGEPQIREINYNVTSDNVLDLAGSNLSIVEGKDLIALKDGETLPEDAVKEGDETPKGVKELSLDLKREAEGTLVIENRNDEGYLFERYAINVTPGRDANVTPIKRSMSWNAIAEVVFNQDKEYPDTFKVLEGEDLINVKEGENNLTITGKNSKTGKAVIEVKDKRGVWAIYELDITDPQVGGREYTVSTNAEFVATMVKQENTFQVVEGARFFEAPQDRNGQWVLKPKADAAGNKGLVVEYDKNGNEINRYRINITQGKVSQTRDVRDYLIEGQTRKFPQLSAQNTFVVVSGAEHVDYSTENGELAITAKPGTAGKKVRVEEHNTNGDVVRNILFTVVPEGAVSAEGATAGGNKDLPGITINNNTESGAVNVEFKQGVKDMAIISGDVTKIPTAEGVTLQGTPEAIAKAKQCIADKQAKGETVKPGDCGIPVEYLLIDAEGNQAYKPGTITVEVSMGGELNINTQTEQKGSSAELDGECIAGIVGLSAPLLLAIPVGILSQVQIPGLEHVSAQINAAIQEANTQIQRGLGIYDEDRAQRAAGIQGAFAIDNPQAIGLAAGALAAISLGLLAVDGVMRACGAEEYTSSYMLGKATGNETLMNGSSGKTSEAPKAGEEAEGNAGGSASGSSSKEK</sequence>
<feature type="compositionally biased region" description="Polar residues" evidence="1">
    <location>
        <begin position="1545"/>
        <end position="1557"/>
    </location>
</feature>
<evidence type="ECO:0000256" key="2">
    <source>
        <dbReference type="SAM" id="SignalP"/>
    </source>
</evidence>
<organism evidence="3 4">
    <name type="scientific">Corynebacterium wankanglinii</name>
    <dbReference type="NCBI Taxonomy" id="2735136"/>
    <lineage>
        <taxon>Bacteria</taxon>
        <taxon>Bacillati</taxon>
        <taxon>Actinomycetota</taxon>
        <taxon>Actinomycetes</taxon>
        <taxon>Mycobacteriales</taxon>
        <taxon>Corynebacteriaceae</taxon>
        <taxon>Corynebacterium</taxon>
    </lineage>
</organism>
<dbReference type="EMBL" id="JABFED010000001">
    <property type="protein sequence ID" value="MBA1836507.1"/>
    <property type="molecule type" value="Genomic_DNA"/>
</dbReference>
<dbReference type="RefSeq" id="WP_181191238.1">
    <property type="nucleotide sequence ID" value="NZ_JABFED010000001.1"/>
</dbReference>
<dbReference type="Proteomes" id="UP000577408">
    <property type="component" value="Unassembled WGS sequence"/>
</dbReference>
<evidence type="ECO:0000313" key="4">
    <source>
        <dbReference type="Proteomes" id="UP000577408"/>
    </source>
</evidence>
<feature type="region of interest" description="Disordered" evidence="1">
    <location>
        <begin position="1544"/>
        <end position="1583"/>
    </location>
</feature>
<feature type="signal peptide" evidence="2">
    <location>
        <begin position="1"/>
        <end position="23"/>
    </location>
</feature>
<reference evidence="3 4" key="1">
    <citation type="submission" date="2020-05" db="EMBL/GenBank/DDBJ databases">
        <title>Descriptions of Corynebacterium xxxx sp. nov., Corynebacterium yyyy sp. nov. and Corynebacterium zzzz sp. nov.</title>
        <authorList>
            <person name="Zhang G."/>
        </authorList>
    </citation>
    <scope>NUCLEOTIDE SEQUENCE [LARGE SCALE GENOMIC DNA]</scope>
    <source>
        <strain evidence="4">zg-913</strain>
    </source>
</reference>
<keyword evidence="2" id="KW-0732">Signal</keyword>
<protein>
    <submittedName>
        <fullName evidence="3">Uncharacterized protein</fullName>
    </submittedName>
</protein>
<comment type="caution">
    <text evidence="3">The sequence shown here is derived from an EMBL/GenBank/DDBJ whole genome shotgun (WGS) entry which is preliminary data.</text>
</comment>
<evidence type="ECO:0000313" key="3">
    <source>
        <dbReference type="EMBL" id="MBA1836507.1"/>
    </source>
</evidence>
<keyword evidence="4" id="KW-1185">Reference proteome</keyword>